<evidence type="ECO:0000256" key="9">
    <source>
        <dbReference type="ARBA" id="ARBA00022857"/>
    </source>
</evidence>
<dbReference type="PRINTS" id="PR01435">
    <property type="entry name" value="NPOXDRDTASE5"/>
</dbReference>
<evidence type="ECO:0000256" key="6">
    <source>
        <dbReference type="ARBA" id="ARBA00022528"/>
    </source>
</evidence>
<comment type="similarity">
    <text evidence="3">Belongs to the complex I subunit 5 family.</text>
</comment>
<keyword evidence="6" id="KW-0150">Chloroplast</keyword>
<keyword evidence="10" id="KW-0618">Plastoquinone</keyword>
<comment type="catalytic activity">
    <reaction evidence="19">
        <text>a plastoquinone + NADH + (n+1) H(+)(in) = a plastoquinol + NAD(+) + n H(+)(out)</text>
        <dbReference type="Rhea" id="RHEA:42608"/>
        <dbReference type="Rhea" id="RHEA-COMP:9561"/>
        <dbReference type="Rhea" id="RHEA-COMP:9562"/>
        <dbReference type="ChEBI" id="CHEBI:15378"/>
        <dbReference type="ChEBI" id="CHEBI:17757"/>
        <dbReference type="ChEBI" id="CHEBI:57540"/>
        <dbReference type="ChEBI" id="CHEBI:57945"/>
        <dbReference type="ChEBI" id="CHEBI:62192"/>
    </reaction>
</comment>
<reference evidence="23" key="2">
    <citation type="submission" date="2018-02" db="UniProtKB">
        <authorList>
            <consortium name="EnsemblPlants"/>
        </authorList>
    </citation>
    <scope>IDENTIFICATION</scope>
    <source>
        <strain evidence="23">Williams 82</strain>
    </source>
</reference>
<dbReference type="AlphaFoldDB" id="A0A0R0JP05"/>
<evidence type="ECO:0000256" key="20">
    <source>
        <dbReference type="SAM" id="Phobius"/>
    </source>
</evidence>
<keyword evidence="12 20" id="KW-1133">Transmembrane helix</keyword>
<dbReference type="InParanoid" id="A0A0R0JP05"/>
<keyword evidence="11" id="KW-1278">Translocase</keyword>
<organism evidence="22">
    <name type="scientific">Glycine max</name>
    <name type="common">Soybean</name>
    <name type="synonym">Glycine hispida</name>
    <dbReference type="NCBI Taxonomy" id="3847"/>
    <lineage>
        <taxon>Eukaryota</taxon>
        <taxon>Viridiplantae</taxon>
        <taxon>Streptophyta</taxon>
        <taxon>Embryophyta</taxon>
        <taxon>Tracheophyta</taxon>
        <taxon>Spermatophyta</taxon>
        <taxon>Magnoliopsida</taxon>
        <taxon>eudicotyledons</taxon>
        <taxon>Gunneridae</taxon>
        <taxon>Pentapetalae</taxon>
        <taxon>rosids</taxon>
        <taxon>fabids</taxon>
        <taxon>Fabales</taxon>
        <taxon>Fabaceae</taxon>
        <taxon>Papilionoideae</taxon>
        <taxon>50 kb inversion clade</taxon>
        <taxon>NPAAA clade</taxon>
        <taxon>indigoferoid/millettioid clade</taxon>
        <taxon>Phaseoleae</taxon>
        <taxon>Glycine</taxon>
        <taxon>Glycine subgen. Soja</taxon>
    </lineage>
</organism>
<evidence type="ECO:0000256" key="14">
    <source>
        <dbReference type="ARBA" id="ARBA00023078"/>
    </source>
</evidence>
<evidence type="ECO:0000256" key="15">
    <source>
        <dbReference type="ARBA" id="ARBA00023136"/>
    </source>
</evidence>
<evidence type="ECO:0000256" key="13">
    <source>
        <dbReference type="ARBA" id="ARBA00023027"/>
    </source>
</evidence>
<evidence type="ECO:0000313" key="22">
    <source>
        <dbReference type="EMBL" id="KRH53877.1"/>
    </source>
</evidence>
<evidence type="ECO:0000256" key="17">
    <source>
        <dbReference type="ARBA" id="ARBA00031649"/>
    </source>
</evidence>
<protein>
    <recommendedName>
        <fullName evidence="5">NAD(P)H-quinone oxidoreductase subunit 5, chloroplastic</fullName>
    </recommendedName>
    <alternativeName>
        <fullName evidence="17">NAD(P)H dehydrogenase subunit 5</fullName>
    </alternativeName>
    <alternativeName>
        <fullName evidence="16">NADH-plastoquinone oxidoreductase subunit 5</fullName>
    </alternativeName>
</protein>
<dbReference type="EnsemblPlants" id="KRH53877">
    <property type="protein sequence ID" value="KRH53877"/>
    <property type="gene ID" value="GLYMA_06G151800"/>
</dbReference>
<dbReference type="GO" id="GO:0009535">
    <property type="term" value="C:chloroplast thylakoid membrane"/>
    <property type="evidence" value="ECO:0007669"/>
    <property type="project" value="UniProtKB-SubCell"/>
</dbReference>
<evidence type="ECO:0000256" key="12">
    <source>
        <dbReference type="ARBA" id="ARBA00022989"/>
    </source>
</evidence>
<evidence type="ECO:0000256" key="5">
    <source>
        <dbReference type="ARBA" id="ARBA00018648"/>
    </source>
</evidence>
<evidence type="ECO:0000256" key="7">
    <source>
        <dbReference type="ARBA" id="ARBA00022692"/>
    </source>
</evidence>
<evidence type="ECO:0000256" key="10">
    <source>
        <dbReference type="ARBA" id="ARBA00022957"/>
    </source>
</evidence>
<evidence type="ECO:0000256" key="1">
    <source>
        <dbReference type="ARBA" id="ARBA00004059"/>
    </source>
</evidence>
<keyword evidence="8" id="KW-0874">Quinone</keyword>
<evidence type="ECO:0000256" key="4">
    <source>
        <dbReference type="ARBA" id="ARBA00011199"/>
    </source>
</evidence>
<gene>
    <name evidence="22" type="ORF">GLYMA_06G151800</name>
</gene>
<evidence type="ECO:0000256" key="16">
    <source>
        <dbReference type="ARBA" id="ARBA00029876"/>
    </source>
</evidence>
<evidence type="ECO:0000256" key="8">
    <source>
        <dbReference type="ARBA" id="ARBA00022719"/>
    </source>
</evidence>
<dbReference type="Proteomes" id="UP000008827">
    <property type="component" value="Chromosome 6"/>
</dbReference>
<keyword evidence="9" id="KW-0521">NADP</keyword>
<proteinExistence type="inferred from homology"/>
<dbReference type="Gramene" id="KRH53877">
    <property type="protein sequence ID" value="KRH53877"/>
    <property type="gene ID" value="GLYMA_06G151800"/>
</dbReference>
<evidence type="ECO:0000313" key="24">
    <source>
        <dbReference type="Proteomes" id="UP000008827"/>
    </source>
</evidence>
<comment type="subcellular location">
    <subcellularLocation>
        <location evidence="2">Plastid</location>
        <location evidence="2">Chloroplast thylakoid membrane</location>
        <topology evidence="2">Multi-pass membrane protein</topology>
    </subcellularLocation>
</comment>
<dbReference type="Pfam" id="PF01010">
    <property type="entry name" value="Proton_antipo_C"/>
    <property type="match status" value="1"/>
</dbReference>
<comment type="subunit">
    <text evidence="4">NDH is composed of at least 16 different subunits, 5 of which are encoded in the nucleus.</text>
</comment>
<evidence type="ECO:0000256" key="19">
    <source>
        <dbReference type="ARBA" id="ARBA00048026"/>
    </source>
</evidence>
<evidence type="ECO:0000256" key="2">
    <source>
        <dbReference type="ARBA" id="ARBA00004454"/>
    </source>
</evidence>
<keyword evidence="24" id="KW-1185">Reference proteome</keyword>
<dbReference type="OrthoDB" id="1738156at2759"/>
<dbReference type="GO" id="GO:0048038">
    <property type="term" value="F:quinone binding"/>
    <property type="evidence" value="ECO:0007669"/>
    <property type="project" value="UniProtKB-KW"/>
</dbReference>
<keyword evidence="7 20" id="KW-0812">Transmembrane</keyword>
<name>A0A0R0JP05_SOYBN</name>
<dbReference type="SMR" id="A0A0R0JP05"/>
<comment type="catalytic activity">
    <reaction evidence="18">
        <text>a plastoquinone + NADPH + (n+1) H(+)(in) = a plastoquinol + NADP(+) + n H(+)(out)</text>
        <dbReference type="Rhea" id="RHEA:42612"/>
        <dbReference type="Rhea" id="RHEA-COMP:9561"/>
        <dbReference type="Rhea" id="RHEA-COMP:9562"/>
        <dbReference type="ChEBI" id="CHEBI:15378"/>
        <dbReference type="ChEBI" id="CHEBI:17757"/>
        <dbReference type="ChEBI" id="CHEBI:57783"/>
        <dbReference type="ChEBI" id="CHEBI:58349"/>
        <dbReference type="ChEBI" id="CHEBI:62192"/>
    </reaction>
</comment>
<evidence type="ECO:0000313" key="23">
    <source>
        <dbReference type="EnsemblPlants" id="KRH53877"/>
    </source>
</evidence>
<feature type="domain" description="NADH:ubiquinone/plastoquinone oxidoreductase chloroplast chain 5 C-terminal" evidence="21">
    <location>
        <begin position="64"/>
        <end position="174"/>
    </location>
</feature>
<accession>A0A0R0JP05</accession>
<evidence type="ECO:0000256" key="3">
    <source>
        <dbReference type="ARBA" id="ARBA00008200"/>
    </source>
</evidence>
<feature type="transmembrane region" description="Helical" evidence="20">
    <location>
        <begin position="29"/>
        <end position="60"/>
    </location>
</feature>
<dbReference type="InterPro" id="IPR002128">
    <property type="entry name" value="NADH_UbQ_OxRdtase_chlpt_su5_C"/>
</dbReference>
<keyword evidence="14" id="KW-0793">Thylakoid</keyword>
<sequence length="180" mass="21031">MEGPTPISALIHAATMDEILNDSWLYSPIFAIITCCIAGLAAFYMFWIYLLVFEGLFTLFNIFMGEERSKTSIKKYFFFLVLLRMKNNEMTSLFISKIYPHWINQHYFGTKKTACLCPNESDNIIRFFMLVIFTLLIGTKGIDLDILSKLLILFIDLLHNNSKYSVDWYEFLTRILSLNQ</sequence>
<dbReference type="EMBL" id="CM000839">
    <property type="protein sequence ID" value="KRH53877.1"/>
    <property type="molecule type" value="Genomic_DNA"/>
</dbReference>
<keyword evidence="15 20" id="KW-0472">Membrane</keyword>
<evidence type="ECO:0000256" key="11">
    <source>
        <dbReference type="ARBA" id="ARBA00022967"/>
    </source>
</evidence>
<keyword evidence="13" id="KW-0520">NAD</keyword>
<keyword evidence="6" id="KW-0934">Plastid</keyword>
<reference evidence="22" key="3">
    <citation type="submission" date="2018-07" db="EMBL/GenBank/DDBJ databases">
        <title>WGS assembly of Glycine max.</title>
        <authorList>
            <person name="Schmutz J."/>
            <person name="Cannon S."/>
            <person name="Schlueter J."/>
            <person name="Ma J."/>
            <person name="Mitros T."/>
            <person name="Nelson W."/>
            <person name="Hyten D."/>
            <person name="Song Q."/>
            <person name="Thelen J."/>
            <person name="Cheng J."/>
            <person name="Xu D."/>
            <person name="Hellsten U."/>
            <person name="May G."/>
            <person name="Yu Y."/>
            <person name="Sakurai T."/>
            <person name="Umezawa T."/>
            <person name="Bhattacharyya M."/>
            <person name="Sandhu D."/>
            <person name="Valliyodan B."/>
            <person name="Lindquist E."/>
            <person name="Peto M."/>
            <person name="Grant D."/>
            <person name="Shu S."/>
            <person name="Goodstein D."/>
            <person name="Barry K."/>
            <person name="Futrell-Griggs M."/>
            <person name="Abernathy B."/>
            <person name="Du J."/>
            <person name="Tian Z."/>
            <person name="Zhu L."/>
            <person name="Gill N."/>
            <person name="Joshi T."/>
            <person name="Libault M."/>
            <person name="Sethuraman A."/>
            <person name="Zhang X."/>
            <person name="Shinozaki K."/>
            <person name="Nguyen H."/>
            <person name="Wing R."/>
            <person name="Cregan P."/>
            <person name="Specht J."/>
            <person name="Grimwood J."/>
            <person name="Rokhsar D."/>
            <person name="Stacey G."/>
            <person name="Shoemaker R."/>
            <person name="Jackson S."/>
        </authorList>
    </citation>
    <scope>NUCLEOTIDE SEQUENCE</scope>
    <source>
        <tissue evidence="22">Callus</tissue>
    </source>
</reference>
<dbReference type="STRING" id="3847.A0A0R0JP05"/>
<evidence type="ECO:0000259" key="21">
    <source>
        <dbReference type="Pfam" id="PF01010"/>
    </source>
</evidence>
<comment type="function">
    <text evidence="1">NDH shuttles electrons from NAD(P)H:plastoquinone, via FMN and iron-sulfur (Fe-S) centers, to quinones in the photosynthetic chain and possibly in a chloroplast respiratory chain. The immediate electron acceptor for the enzyme in this species is believed to be plastoquinone. Couples the redox reaction to proton translocation, and thus conserves the redox energy in a proton gradient.</text>
</comment>
<evidence type="ECO:0000256" key="18">
    <source>
        <dbReference type="ARBA" id="ARBA00047726"/>
    </source>
</evidence>
<reference evidence="22 23" key="1">
    <citation type="journal article" date="2010" name="Nature">
        <title>Genome sequence of the palaeopolyploid soybean.</title>
        <authorList>
            <person name="Schmutz J."/>
            <person name="Cannon S.B."/>
            <person name="Schlueter J."/>
            <person name="Ma J."/>
            <person name="Mitros T."/>
            <person name="Nelson W."/>
            <person name="Hyten D.L."/>
            <person name="Song Q."/>
            <person name="Thelen J.J."/>
            <person name="Cheng J."/>
            <person name="Xu D."/>
            <person name="Hellsten U."/>
            <person name="May G.D."/>
            <person name="Yu Y."/>
            <person name="Sakurai T."/>
            <person name="Umezawa T."/>
            <person name="Bhattacharyya M.K."/>
            <person name="Sandhu D."/>
            <person name="Valliyodan B."/>
            <person name="Lindquist E."/>
            <person name="Peto M."/>
            <person name="Grant D."/>
            <person name="Shu S."/>
            <person name="Goodstein D."/>
            <person name="Barry K."/>
            <person name="Futrell-Griggs M."/>
            <person name="Abernathy B."/>
            <person name="Du J."/>
            <person name="Tian Z."/>
            <person name="Zhu L."/>
            <person name="Gill N."/>
            <person name="Joshi T."/>
            <person name="Libault M."/>
            <person name="Sethuraman A."/>
            <person name="Zhang X.-C."/>
            <person name="Shinozaki K."/>
            <person name="Nguyen H.T."/>
            <person name="Wing R.A."/>
            <person name="Cregan P."/>
            <person name="Specht J."/>
            <person name="Grimwood J."/>
            <person name="Rokhsar D."/>
            <person name="Stacey G."/>
            <person name="Shoemaker R.C."/>
            <person name="Jackson S.A."/>
        </authorList>
    </citation>
    <scope>NUCLEOTIDE SEQUENCE [LARGE SCALE GENOMIC DNA]</scope>
    <source>
        <strain evidence="23">cv. Williams 82</strain>
        <tissue evidence="22">Callus</tissue>
    </source>
</reference>